<organism evidence="1 2">
    <name type="scientific">Microcoleus anatoxicus PTRS2</name>
    <dbReference type="NCBI Taxonomy" id="2705321"/>
    <lineage>
        <taxon>Bacteria</taxon>
        <taxon>Bacillati</taxon>
        <taxon>Cyanobacteriota</taxon>
        <taxon>Cyanophyceae</taxon>
        <taxon>Oscillatoriophycideae</taxon>
        <taxon>Oscillatoriales</taxon>
        <taxon>Microcoleaceae</taxon>
        <taxon>Microcoleus</taxon>
        <taxon>Microcoleus anatoxicus</taxon>
    </lineage>
</organism>
<comment type="caution">
    <text evidence="1">The sequence shown here is derived from an EMBL/GenBank/DDBJ whole genome shotgun (WGS) entry which is preliminary data.</text>
</comment>
<dbReference type="Proteomes" id="UP001384579">
    <property type="component" value="Unassembled WGS sequence"/>
</dbReference>
<feature type="non-terminal residue" evidence="1">
    <location>
        <position position="119"/>
    </location>
</feature>
<dbReference type="EMBL" id="JBBLXS010001595">
    <property type="protein sequence ID" value="MEK0189758.1"/>
    <property type="molecule type" value="Genomic_DNA"/>
</dbReference>
<proteinExistence type="predicted"/>
<evidence type="ECO:0000313" key="2">
    <source>
        <dbReference type="Proteomes" id="UP001384579"/>
    </source>
</evidence>
<keyword evidence="2" id="KW-1185">Reference proteome</keyword>
<protein>
    <submittedName>
        <fullName evidence="1">Uncharacterized protein</fullName>
    </submittedName>
</protein>
<accession>A0ABU8Z092</accession>
<reference evidence="1 2" key="1">
    <citation type="journal article" date="2020" name="Harmful Algae">
        <title>Molecular and morphological characterization of a novel dihydroanatoxin-a producing Microcoleus species (cyanobacteria) from the Russian River, California, USA.</title>
        <authorList>
            <person name="Conklin K.Y."/>
            <person name="Stancheva R."/>
            <person name="Otten T.G."/>
            <person name="Fadness R."/>
            <person name="Boyer G.L."/>
            <person name="Read B."/>
            <person name="Zhang X."/>
            <person name="Sheath R.G."/>
        </authorList>
    </citation>
    <scope>NUCLEOTIDE SEQUENCE [LARGE SCALE GENOMIC DNA]</scope>
    <source>
        <strain evidence="1 2">PTRS2</strain>
    </source>
</reference>
<evidence type="ECO:0000313" key="1">
    <source>
        <dbReference type="EMBL" id="MEK0189758.1"/>
    </source>
</evidence>
<dbReference type="RefSeq" id="WP_340542849.1">
    <property type="nucleotide sequence ID" value="NZ_JBBLXS010001595.1"/>
</dbReference>
<feature type="non-terminal residue" evidence="1">
    <location>
        <position position="1"/>
    </location>
</feature>
<sequence length="119" mass="11944">GSGSTGNAILSNSISGNDLLGIGFGNNGLTVNDLGDADTGINNLQNFPELSSAISSSGNTSIKGKINSTPNTTFRVEFFSNKVLDDSGFGSGGFGDGSFGGGGYGEGEKFLGFQTVTTD</sequence>
<name>A0ABU8Z092_9CYAN</name>
<gene>
    <name evidence="1" type="ORF">WMG39_33670</name>
</gene>